<dbReference type="GO" id="GO:0015074">
    <property type="term" value="P:DNA integration"/>
    <property type="evidence" value="ECO:0007669"/>
    <property type="project" value="InterPro"/>
</dbReference>
<dbReference type="Pfam" id="PF00589">
    <property type="entry name" value="Phage_integrase"/>
    <property type="match status" value="1"/>
</dbReference>
<dbReference type="InterPro" id="IPR013762">
    <property type="entry name" value="Integrase-like_cat_sf"/>
</dbReference>
<dbReference type="OrthoDB" id="7510934at2"/>
<accession>A0A239Q2G1</accession>
<gene>
    <name evidence="3" type="ORF">SAMN05444959_12012</name>
</gene>
<evidence type="ECO:0000259" key="2">
    <source>
        <dbReference type="PROSITE" id="PS51898"/>
    </source>
</evidence>
<dbReference type="GO" id="GO:0003677">
    <property type="term" value="F:DNA binding"/>
    <property type="evidence" value="ECO:0007669"/>
    <property type="project" value="InterPro"/>
</dbReference>
<evidence type="ECO:0000256" key="1">
    <source>
        <dbReference type="ARBA" id="ARBA00023172"/>
    </source>
</evidence>
<dbReference type="GO" id="GO:0006310">
    <property type="term" value="P:DNA recombination"/>
    <property type="evidence" value="ECO:0007669"/>
    <property type="project" value="UniProtKB-KW"/>
</dbReference>
<dbReference type="Proteomes" id="UP000198307">
    <property type="component" value="Unassembled WGS sequence"/>
</dbReference>
<evidence type="ECO:0000313" key="3">
    <source>
        <dbReference type="EMBL" id="SNT76446.1"/>
    </source>
</evidence>
<keyword evidence="1" id="KW-0233">DNA recombination</keyword>
<feature type="domain" description="Tyr recombinase" evidence="2">
    <location>
        <begin position="163"/>
        <end position="346"/>
    </location>
</feature>
<dbReference type="InterPro" id="IPR011010">
    <property type="entry name" value="DNA_brk_join_enz"/>
</dbReference>
<protein>
    <submittedName>
        <fullName evidence="3">Site-specific recombinase XerD</fullName>
    </submittedName>
</protein>
<sequence length="365" mass="40482">MRQGIRSVNLPRVHRVTKGGKVYRWHRPTRIKLPDGIPETHPDFIAAWASAEASVRPSDRKAPGGTIAAEIEAVLSSKKYKAYSKVYRHEVRREADTIRSLYGTAPIAGLREHHIRADLDKLTDRQSNARLKVWRLICKSAKDGARITSDPSVGLRKINIKTDGYSAWSIAEIESFRARWPIGTVQRACFELLFWTAARTVDAVSIGPQHVNRDDGVLVFSQSKTGGKAHVPWFSTLPDYAGTWLDDRDMMHESLKHMSGGLTFLQTAGGKSRSVKGLGNMIRQAAQDAGLTGRSAHGLRKSRLTLIAEHGGSAHAIMAWGGHKTLAEAQKYTSSAQLKFLVTGTKQKQNEVNRSRISVNFRKSD</sequence>
<dbReference type="EMBL" id="FZQB01000020">
    <property type="protein sequence ID" value="SNT76446.1"/>
    <property type="molecule type" value="Genomic_DNA"/>
</dbReference>
<evidence type="ECO:0000313" key="4">
    <source>
        <dbReference type="Proteomes" id="UP000198307"/>
    </source>
</evidence>
<dbReference type="RefSeq" id="WP_089345760.1">
    <property type="nucleotide sequence ID" value="NZ_CP067129.1"/>
</dbReference>
<dbReference type="AlphaFoldDB" id="A0A239Q2G1"/>
<dbReference type="Gene3D" id="1.10.443.10">
    <property type="entry name" value="Intergrase catalytic core"/>
    <property type="match status" value="1"/>
</dbReference>
<dbReference type="PROSITE" id="PS51898">
    <property type="entry name" value="TYR_RECOMBINASE"/>
    <property type="match status" value="1"/>
</dbReference>
<name>A0A239Q2G1_9RHOB</name>
<reference evidence="3 4" key="1">
    <citation type="submission" date="2017-07" db="EMBL/GenBank/DDBJ databases">
        <authorList>
            <person name="Sun Z.S."/>
            <person name="Albrecht U."/>
            <person name="Echele G."/>
            <person name="Lee C.C."/>
        </authorList>
    </citation>
    <scope>NUCLEOTIDE SEQUENCE [LARGE SCALE GENOMIC DNA]</scope>
    <source>
        <strain evidence="3 4">DSM 14827</strain>
    </source>
</reference>
<proteinExistence type="predicted"/>
<organism evidence="3 4">
    <name type="scientific">Paracoccus seriniphilus</name>
    <dbReference type="NCBI Taxonomy" id="184748"/>
    <lineage>
        <taxon>Bacteria</taxon>
        <taxon>Pseudomonadati</taxon>
        <taxon>Pseudomonadota</taxon>
        <taxon>Alphaproteobacteria</taxon>
        <taxon>Rhodobacterales</taxon>
        <taxon>Paracoccaceae</taxon>
        <taxon>Paracoccus</taxon>
    </lineage>
</organism>
<keyword evidence="4" id="KW-1185">Reference proteome</keyword>
<dbReference type="InterPro" id="IPR002104">
    <property type="entry name" value="Integrase_catalytic"/>
</dbReference>
<dbReference type="SUPFAM" id="SSF56349">
    <property type="entry name" value="DNA breaking-rejoining enzymes"/>
    <property type="match status" value="1"/>
</dbReference>